<proteinExistence type="predicted"/>
<dbReference type="Proteomes" id="UP000232188">
    <property type="component" value="Unassembled WGS sequence"/>
</dbReference>
<evidence type="ECO:0000256" key="1">
    <source>
        <dbReference type="SAM" id="Phobius"/>
    </source>
</evidence>
<sequence length="210" mass="23620">MLSKEEKTESLIRKLGTEPPSRENIWGNLLFLIPLFSIGFILFCLSFYPITAPLIHIPTLFPDFLWIAIVGAISFWVLSRLRFPEESFSKTSKLPILFGLVWILYSSGLYGWDLISGHEFSHHIGRCSAIIFLSSILLCGSGFSLLKKGNPGNPILSSAVLSVFSLALANFCLKFVCGDQSSYHIFFSHGLPSLFLFFIGFFVLKNILKW</sequence>
<evidence type="ECO:0000313" key="3">
    <source>
        <dbReference type="EMBL" id="PJZ63789.1"/>
    </source>
</evidence>
<feature type="transmembrane region" description="Helical" evidence="1">
    <location>
        <begin position="25"/>
        <end position="48"/>
    </location>
</feature>
<dbReference type="Proteomes" id="UP000232149">
    <property type="component" value="Unassembled WGS sequence"/>
</dbReference>
<evidence type="ECO:0000313" key="2">
    <source>
        <dbReference type="EMBL" id="PJZ55087.1"/>
    </source>
</evidence>
<dbReference type="Pfam" id="PF06532">
    <property type="entry name" value="NrsF"/>
    <property type="match status" value="1"/>
</dbReference>
<feature type="transmembrane region" description="Helical" evidence="1">
    <location>
        <begin position="94"/>
        <end position="112"/>
    </location>
</feature>
<dbReference type="EMBL" id="NPDU01000002">
    <property type="protein sequence ID" value="PJZ63789.1"/>
    <property type="molecule type" value="Genomic_DNA"/>
</dbReference>
<feature type="transmembrane region" description="Helical" evidence="1">
    <location>
        <begin position="185"/>
        <end position="204"/>
    </location>
</feature>
<keyword evidence="4" id="KW-1185">Reference proteome</keyword>
<feature type="transmembrane region" description="Helical" evidence="1">
    <location>
        <begin position="60"/>
        <end position="79"/>
    </location>
</feature>
<evidence type="ECO:0008006" key="6">
    <source>
        <dbReference type="Google" id="ProtNLM"/>
    </source>
</evidence>
<evidence type="ECO:0000313" key="5">
    <source>
        <dbReference type="Proteomes" id="UP000232188"/>
    </source>
</evidence>
<protein>
    <recommendedName>
        <fullName evidence="6">DUF1109 domain-containing protein</fullName>
    </recommendedName>
</protein>
<dbReference type="EMBL" id="NPDV01000001">
    <property type="protein sequence ID" value="PJZ55087.1"/>
    <property type="molecule type" value="Genomic_DNA"/>
</dbReference>
<accession>A0A2M9YU70</accession>
<comment type="caution">
    <text evidence="2">The sequence shown here is derived from an EMBL/GenBank/DDBJ whole genome shotgun (WGS) entry which is preliminary data.</text>
</comment>
<dbReference type="RefSeq" id="WP_100783830.1">
    <property type="nucleotide sequence ID" value="NZ_NPDU01000002.1"/>
</dbReference>
<keyword evidence="1" id="KW-1133">Transmembrane helix</keyword>
<name>A0A2M9YU70_9LEPT</name>
<evidence type="ECO:0000313" key="4">
    <source>
        <dbReference type="Proteomes" id="UP000232149"/>
    </source>
</evidence>
<dbReference type="InterPro" id="IPR009495">
    <property type="entry name" value="NrsF"/>
</dbReference>
<keyword evidence="1" id="KW-0812">Transmembrane</keyword>
<keyword evidence="1" id="KW-0472">Membrane</keyword>
<gene>
    <name evidence="3" type="ORF">CH376_01325</name>
    <name evidence="2" type="ORF">CH380_00770</name>
</gene>
<reference evidence="4 5" key="1">
    <citation type="submission" date="2017-07" db="EMBL/GenBank/DDBJ databases">
        <title>Leptospira spp. isolated from tropical soils.</title>
        <authorList>
            <person name="Thibeaux R."/>
            <person name="Iraola G."/>
            <person name="Ferres I."/>
            <person name="Bierque E."/>
            <person name="Girault D."/>
            <person name="Soupe-Gilbert M.-E."/>
            <person name="Picardeau M."/>
            <person name="Goarant C."/>
        </authorList>
    </citation>
    <scope>NUCLEOTIDE SEQUENCE [LARGE SCALE GENOMIC DNA]</scope>
    <source>
        <strain evidence="2 5">FH2-B-C1</strain>
        <strain evidence="3 4">FH2-B-D1</strain>
    </source>
</reference>
<organism evidence="2 5">
    <name type="scientific">Leptospira adleri</name>
    <dbReference type="NCBI Taxonomy" id="2023186"/>
    <lineage>
        <taxon>Bacteria</taxon>
        <taxon>Pseudomonadati</taxon>
        <taxon>Spirochaetota</taxon>
        <taxon>Spirochaetia</taxon>
        <taxon>Leptospirales</taxon>
        <taxon>Leptospiraceae</taxon>
        <taxon>Leptospira</taxon>
    </lineage>
</organism>
<dbReference type="AlphaFoldDB" id="A0A2M9YU70"/>
<feature type="transmembrane region" description="Helical" evidence="1">
    <location>
        <begin position="124"/>
        <end position="143"/>
    </location>
</feature>
<feature type="transmembrane region" description="Helical" evidence="1">
    <location>
        <begin position="155"/>
        <end position="173"/>
    </location>
</feature>